<keyword evidence="3" id="KW-0804">Transcription</keyword>
<reference evidence="5 6" key="1">
    <citation type="submission" date="2018-11" db="EMBL/GenBank/DDBJ databases">
        <title>Draft genome of Simplicispira Flexivirga sp. BO-16.</title>
        <authorList>
            <person name="Im W.T."/>
        </authorList>
    </citation>
    <scope>NUCLEOTIDE SEQUENCE [LARGE SCALE GENOMIC DNA]</scope>
    <source>
        <strain evidence="5 6">BO-16</strain>
    </source>
</reference>
<evidence type="ECO:0000313" key="5">
    <source>
        <dbReference type="EMBL" id="RNI23312.1"/>
    </source>
</evidence>
<dbReference type="CDD" id="cd07377">
    <property type="entry name" value="WHTH_GntR"/>
    <property type="match status" value="1"/>
</dbReference>
<evidence type="ECO:0000256" key="3">
    <source>
        <dbReference type="ARBA" id="ARBA00023163"/>
    </source>
</evidence>
<dbReference type="InterPro" id="IPR000524">
    <property type="entry name" value="Tscrpt_reg_HTH_GntR"/>
</dbReference>
<dbReference type="InterPro" id="IPR036388">
    <property type="entry name" value="WH-like_DNA-bd_sf"/>
</dbReference>
<sequence length="123" mass="12807">MISVDHDSPTPPYEQIRAQVTAAAASGSMPVGTRLPTVRGLAVDLGVAPGTVAKAYTELERAGTIETRGRKGTFIAASGDDHRERAAEAAAEYVRAAASYGIDPRESVRLVEAAVAAHHPGSR</sequence>
<evidence type="ECO:0000313" key="6">
    <source>
        <dbReference type="Proteomes" id="UP000271678"/>
    </source>
</evidence>
<dbReference type="PANTHER" id="PTHR38445:SF9">
    <property type="entry name" value="HTH-TYPE TRANSCRIPTIONAL REPRESSOR YTRA"/>
    <property type="match status" value="1"/>
</dbReference>
<organism evidence="5 6">
    <name type="scientific">Flexivirga caeni</name>
    <dbReference type="NCBI Taxonomy" id="2294115"/>
    <lineage>
        <taxon>Bacteria</taxon>
        <taxon>Bacillati</taxon>
        <taxon>Actinomycetota</taxon>
        <taxon>Actinomycetes</taxon>
        <taxon>Micrococcales</taxon>
        <taxon>Dermacoccaceae</taxon>
        <taxon>Flexivirga</taxon>
    </lineage>
</organism>
<feature type="domain" description="HTH gntR-type" evidence="4">
    <location>
        <begin position="10"/>
        <end position="78"/>
    </location>
</feature>
<gene>
    <name evidence="5" type="ORF">EFY87_07300</name>
</gene>
<proteinExistence type="predicted"/>
<keyword evidence="6" id="KW-1185">Reference proteome</keyword>
<protein>
    <submittedName>
        <fullName evidence="5">GntR family transcriptional regulator</fullName>
    </submittedName>
</protein>
<dbReference type="PROSITE" id="PS50949">
    <property type="entry name" value="HTH_GNTR"/>
    <property type="match status" value="1"/>
</dbReference>
<evidence type="ECO:0000256" key="2">
    <source>
        <dbReference type="ARBA" id="ARBA00023125"/>
    </source>
</evidence>
<dbReference type="PANTHER" id="PTHR38445">
    <property type="entry name" value="HTH-TYPE TRANSCRIPTIONAL REPRESSOR YTRA"/>
    <property type="match status" value="1"/>
</dbReference>
<dbReference type="Gene3D" id="1.10.10.10">
    <property type="entry name" value="Winged helix-like DNA-binding domain superfamily/Winged helix DNA-binding domain"/>
    <property type="match status" value="1"/>
</dbReference>
<accession>A0A3M9MCM0</accession>
<evidence type="ECO:0000259" key="4">
    <source>
        <dbReference type="PROSITE" id="PS50949"/>
    </source>
</evidence>
<dbReference type="SMART" id="SM00345">
    <property type="entry name" value="HTH_GNTR"/>
    <property type="match status" value="1"/>
</dbReference>
<dbReference type="OrthoDB" id="4307011at2"/>
<dbReference type="GO" id="GO:0003677">
    <property type="term" value="F:DNA binding"/>
    <property type="evidence" value="ECO:0007669"/>
    <property type="project" value="UniProtKB-KW"/>
</dbReference>
<keyword evidence="1" id="KW-0805">Transcription regulation</keyword>
<dbReference type="SUPFAM" id="SSF46785">
    <property type="entry name" value="Winged helix' DNA-binding domain"/>
    <property type="match status" value="1"/>
</dbReference>
<dbReference type="AlphaFoldDB" id="A0A3M9MCM0"/>
<dbReference type="GO" id="GO:0003700">
    <property type="term" value="F:DNA-binding transcription factor activity"/>
    <property type="evidence" value="ECO:0007669"/>
    <property type="project" value="InterPro"/>
</dbReference>
<dbReference type="Pfam" id="PF00392">
    <property type="entry name" value="GntR"/>
    <property type="match status" value="1"/>
</dbReference>
<name>A0A3M9MCM0_9MICO</name>
<evidence type="ECO:0000256" key="1">
    <source>
        <dbReference type="ARBA" id="ARBA00023015"/>
    </source>
</evidence>
<dbReference type="InterPro" id="IPR036390">
    <property type="entry name" value="WH_DNA-bd_sf"/>
</dbReference>
<dbReference type="Proteomes" id="UP000271678">
    <property type="component" value="Unassembled WGS sequence"/>
</dbReference>
<keyword evidence="2" id="KW-0238">DNA-binding</keyword>
<dbReference type="EMBL" id="RJJQ01000005">
    <property type="protein sequence ID" value="RNI23312.1"/>
    <property type="molecule type" value="Genomic_DNA"/>
</dbReference>
<comment type="caution">
    <text evidence="5">The sequence shown here is derived from an EMBL/GenBank/DDBJ whole genome shotgun (WGS) entry which is preliminary data.</text>
</comment>